<dbReference type="Pfam" id="PF04891">
    <property type="entry name" value="NifQ"/>
    <property type="match status" value="1"/>
</dbReference>
<dbReference type="AlphaFoldDB" id="E6QRL6"/>
<sequence length="199" mass="22109">MSSVLKAQLPIADLLLWAKEPDDEPTQVFASVILSVCRGAIDPPGFCLGLDRAAFTDLLEQYFSAVGDALSDVLDARVCPERVDEFNDLLALILEHRNDDSQQTKWLAYALASGCTGNDRLYVDMGFSDRSVLSSLLEKHFTALYRKNIGGAMKWKKFFYKQLCVRSDLQLCPAPSCQVCHEYPICFSPETQDGGTQAD</sequence>
<dbReference type="GO" id="GO:0030151">
    <property type="term" value="F:molybdenum ion binding"/>
    <property type="evidence" value="ECO:0007669"/>
    <property type="project" value="InterPro"/>
</dbReference>
<name>E6QRL6_9ZZZZ</name>
<proteinExistence type="predicted"/>
<comment type="caution">
    <text evidence="1">The sequence shown here is derived from an EMBL/GenBank/DDBJ whole genome shotgun (WGS) entry which is preliminary data.</text>
</comment>
<protein>
    <submittedName>
        <fullName evidence="1">Putative nitrogen fixation protein nifQ</fullName>
    </submittedName>
</protein>
<accession>E6QRL6</accession>
<dbReference type="EMBL" id="CABR01000056">
    <property type="protein sequence ID" value="CBI09888.1"/>
    <property type="molecule type" value="Genomic_DNA"/>
</dbReference>
<dbReference type="InterPro" id="IPR006975">
    <property type="entry name" value="NifQ"/>
</dbReference>
<dbReference type="GO" id="GO:0009399">
    <property type="term" value="P:nitrogen fixation"/>
    <property type="evidence" value="ECO:0007669"/>
    <property type="project" value="InterPro"/>
</dbReference>
<reference evidence="1" key="1">
    <citation type="submission" date="2009-10" db="EMBL/GenBank/DDBJ databases">
        <title>Diversity of trophic interactions inside an arsenic-rich microbial ecosystem.</title>
        <authorList>
            <person name="Bertin P.N."/>
            <person name="Heinrich-Salmeron A."/>
            <person name="Pelletier E."/>
            <person name="Goulhen-Chollet F."/>
            <person name="Arsene-Ploetze F."/>
            <person name="Gallien S."/>
            <person name="Calteau A."/>
            <person name="Vallenet D."/>
            <person name="Casiot C."/>
            <person name="Chane-Woon-Ming B."/>
            <person name="Giloteaux L."/>
            <person name="Barakat M."/>
            <person name="Bonnefoy V."/>
            <person name="Bruneel O."/>
            <person name="Chandler M."/>
            <person name="Cleiss J."/>
            <person name="Duran R."/>
            <person name="Elbaz-Poulichet F."/>
            <person name="Fonknechten N."/>
            <person name="Lauga B."/>
            <person name="Mornico D."/>
            <person name="Ortet P."/>
            <person name="Schaeffer C."/>
            <person name="Siguier P."/>
            <person name="Alexander Thil Smith A."/>
            <person name="Van Dorsselaer A."/>
            <person name="Weissenbach J."/>
            <person name="Medigue C."/>
            <person name="Le Paslier D."/>
        </authorList>
    </citation>
    <scope>NUCLEOTIDE SEQUENCE</scope>
</reference>
<organism evidence="1">
    <name type="scientific">mine drainage metagenome</name>
    <dbReference type="NCBI Taxonomy" id="410659"/>
    <lineage>
        <taxon>unclassified sequences</taxon>
        <taxon>metagenomes</taxon>
        <taxon>ecological metagenomes</taxon>
    </lineage>
</organism>
<gene>
    <name evidence="1" type="ORF">CARN7_0635</name>
</gene>
<evidence type="ECO:0000313" key="1">
    <source>
        <dbReference type="EMBL" id="CBI09888.1"/>
    </source>
</evidence>